<protein>
    <submittedName>
        <fullName evidence="2">Riboflavin kinase</fullName>
    </submittedName>
</protein>
<dbReference type="Proteomes" id="UP000887576">
    <property type="component" value="Unplaced"/>
</dbReference>
<accession>A0AC34PV13</accession>
<dbReference type="WBParaSite" id="JU765_v2.g10243.t1">
    <property type="protein sequence ID" value="JU765_v2.g10243.t1"/>
    <property type="gene ID" value="JU765_v2.g10243"/>
</dbReference>
<evidence type="ECO:0000313" key="1">
    <source>
        <dbReference type="Proteomes" id="UP000887576"/>
    </source>
</evidence>
<proteinExistence type="predicted"/>
<sequence length="148" mass="16868">MASKFPHLFSGKVVHGFGRGGKDLDCPTANLDDDAVETFPKNIEDGVFVGFAKVDDGELYPMLMSLGNNPQYGNTKKSLEVHILHNFESDFYGSKIRVVVLDRLRDMMKFNSLDELKKTIAEDKKNGARYLEKVDFTKWNHDKFFSKL</sequence>
<organism evidence="1 2">
    <name type="scientific">Panagrolaimus sp. JU765</name>
    <dbReference type="NCBI Taxonomy" id="591449"/>
    <lineage>
        <taxon>Eukaryota</taxon>
        <taxon>Metazoa</taxon>
        <taxon>Ecdysozoa</taxon>
        <taxon>Nematoda</taxon>
        <taxon>Chromadorea</taxon>
        <taxon>Rhabditida</taxon>
        <taxon>Tylenchina</taxon>
        <taxon>Panagrolaimomorpha</taxon>
        <taxon>Panagrolaimoidea</taxon>
        <taxon>Panagrolaimidae</taxon>
        <taxon>Panagrolaimus</taxon>
    </lineage>
</organism>
<reference evidence="2" key="1">
    <citation type="submission" date="2022-11" db="UniProtKB">
        <authorList>
            <consortium name="WormBaseParasite"/>
        </authorList>
    </citation>
    <scope>IDENTIFICATION</scope>
</reference>
<evidence type="ECO:0000313" key="2">
    <source>
        <dbReference type="WBParaSite" id="JU765_v2.g10243.t1"/>
    </source>
</evidence>
<name>A0AC34PV13_9BILA</name>